<protein>
    <submittedName>
        <fullName evidence="1">Uncharacterized protein</fullName>
    </submittedName>
</protein>
<sequence length="82" mass="9413">MLLSANTGMFFPKRIIGRQCPGRLHINKDLEPELRGARDQFTHRRQLDFALTSEFRKRLGFYQIPQDAVNPNCIESGLGNPL</sequence>
<reference evidence="1" key="1">
    <citation type="submission" date="2019-08" db="EMBL/GenBank/DDBJ databases">
        <authorList>
            <person name="Kucharzyk K."/>
            <person name="Murdoch R.W."/>
            <person name="Higgins S."/>
            <person name="Loffler F."/>
        </authorList>
    </citation>
    <scope>NUCLEOTIDE SEQUENCE</scope>
</reference>
<name>A0A645C4P6_9ZZZZ</name>
<proteinExistence type="predicted"/>
<organism evidence="1">
    <name type="scientific">bioreactor metagenome</name>
    <dbReference type="NCBI Taxonomy" id="1076179"/>
    <lineage>
        <taxon>unclassified sequences</taxon>
        <taxon>metagenomes</taxon>
        <taxon>ecological metagenomes</taxon>
    </lineage>
</organism>
<gene>
    <name evidence="1" type="ORF">SDC9_117278</name>
</gene>
<accession>A0A645C4P6</accession>
<evidence type="ECO:0000313" key="1">
    <source>
        <dbReference type="EMBL" id="MPM70323.1"/>
    </source>
</evidence>
<dbReference type="AlphaFoldDB" id="A0A645C4P6"/>
<comment type="caution">
    <text evidence="1">The sequence shown here is derived from an EMBL/GenBank/DDBJ whole genome shotgun (WGS) entry which is preliminary data.</text>
</comment>
<dbReference type="EMBL" id="VSSQ01023412">
    <property type="protein sequence ID" value="MPM70323.1"/>
    <property type="molecule type" value="Genomic_DNA"/>
</dbReference>